<name>A0A7J7N7X0_9MAGN</name>
<dbReference type="EMBL" id="JACGCM010000999">
    <property type="protein sequence ID" value="KAF6163227.1"/>
    <property type="molecule type" value="Genomic_DNA"/>
</dbReference>
<evidence type="ECO:0000259" key="1">
    <source>
        <dbReference type="Pfam" id="PF00350"/>
    </source>
</evidence>
<dbReference type="InterPro" id="IPR045063">
    <property type="entry name" value="Dynamin_N"/>
</dbReference>
<feature type="domain" description="Dynamin N-terminal" evidence="1">
    <location>
        <begin position="103"/>
        <end position="190"/>
    </location>
</feature>
<organism evidence="2 3">
    <name type="scientific">Kingdonia uniflora</name>
    <dbReference type="NCBI Taxonomy" id="39325"/>
    <lineage>
        <taxon>Eukaryota</taxon>
        <taxon>Viridiplantae</taxon>
        <taxon>Streptophyta</taxon>
        <taxon>Embryophyta</taxon>
        <taxon>Tracheophyta</taxon>
        <taxon>Spermatophyta</taxon>
        <taxon>Magnoliopsida</taxon>
        <taxon>Ranunculales</taxon>
        <taxon>Circaeasteraceae</taxon>
        <taxon>Kingdonia</taxon>
    </lineage>
</organism>
<evidence type="ECO:0000313" key="3">
    <source>
        <dbReference type="Proteomes" id="UP000541444"/>
    </source>
</evidence>
<dbReference type="OrthoDB" id="1739458at2759"/>
<keyword evidence="3" id="KW-1185">Reference proteome</keyword>
<gene>
    <name evidence="2" type="ORF">GIB67_025091</name>
</gene>
<dbReference type="PANTHER" id="PTHR11566:SF57">
    <property type="entry name" value="DYNAMIN-2B"/>
    <property type="match status" value="1"/>
</dbReference>
<reference evidence="2 3" key="1">
    <citation type="journal article" date="2020" name="IScience">
        <title>Genome Sequencing of the Endangered Kingdonia uniflora (Circaeasteraceae, Ranunculales) Reveals Potential Mechanisms of Evolutionary Specialization.</title>
        <authorList>
            <person name="Sun Y."/>
            <person name="Deng T."/>
            <person name="Zhang A."/>
            <person name="Moore M.J."/>
            <person name="Landis J.B."/>
            <person name="Lin N."/>
            <person name="Zhang H."/>
            <person name="Zhang X."/>
            <person name="Huang J."/>
            <person name="Zhang X."/>
            <person name="Sun H."/>
            <person name="Wang H."/>
        </authorList>
    </citation>
    <scope>NUCLEOTIDE SEQUENCE [LARGE SCALE GENOMIC DNA]</scope>
    <source>
        <strain evidence="2">TB1705</strain>
        <tissue evidence="2">Leaf</tissue>
    </source>
</reference>
<proteinExistence type="predicted"/>
<dbReference type="GO" id="GO:0005737">
    <property type="term" value="C:cytoplasm"/>
    <property type="evidence" value="ECO:0007669"/>
    <property type="project" value="TreeGrafter"/>
</dbReference>
<evidence type="ECO:0000313" key="2">
    <source>
        <dbReference type="EMBL" id="KAF6163227.1"/>
    </source>
</evidence>
<dbReference type="PANTHER" id="PTHR11566">
    <property type="entry name" value="DYNAMIN"/>
    <property type="match status" value="1"/>
</dbReference>
<dbReference type="GO" id="GO:0008017">
    <property type="term" value="F:microtubule binding"/>
    <property type="evidence" value="ECO:0007669"/>
    <property type="project" value="TreeGrafter"/>
</dbReference>
<dbReference type="Gene3D" id="3.40.50.300">
    <property type="entry name" value="P-loop containing nucleotide triphosphate hydrolases"/>
    <property type="match status" value="1"/>
</dbReference>
<dbReference type="SUPFAM" id="SSF52540">
    <property type="entry name" value="P-loop containing nucleoside triphosphate hydrolases"/>
    <property type="match status" value="1"/>
</dbReference>
<dbReference type="Pfam" id="PF00350">
    <property type="entry name" value="Dynamin_N"/>
    <property type="match status" value="1"/>
</dbReference>
<dbReference type="InterPro" id="IPR022812">
    <property type="entry name" value="Dynamin"/>
</dbReference>
<dbReference type="GO" id="GO:0003924">
    <property type="term" value="F:GTPase activity"/>
    <property type="evidence" value="ECO:0007669"/>
    <property type="project" value="TreeGrafter"/>
</dbReference>
<dbReference type="GO" id="GO:0016020">
    <property type="term" value="C:membrane"/>
    <property type="evidence" value="ECO:0007669"/>
    <property type="project" value="TreeGrafter"/>
</dbReference>
<sequence length="204" mass="22291">MRAVEQSVLTRGDPSETYKKCCTKRSDHARQACLHHPSQPDSMAILEEQHHTASDKNNIHGGAGKLAILNSLIGHPVLPTGEQGATRARAPISFDLHRDESLNNKSIVLQIENKSQQVSATPPLKLIDFPGLDQRKMDDALISNYVEQNDAILLVTIPASQAPNFLSSQALKLAKEYDAEGTRTIGVISNIHKVASDQMILTVD</sequence>
<dbReference type="Proteomes" id="UP000541444">
    <property type="component" value="Unassembled WGS sequence"/>
</dbReference>
<protein>
    <recommendedName>
        <fullName evidence="1">Dynamin N-terminal domain-containing protein</fullName>
    </recommendedName>
</protein>
<dbReference type="GO" id="GO:0005874">
    <property type="term" value="C:microtubule"/>
    <property type="evidence" value="ECO:0007669"/>
    <property type="project" value="TreeGrafter"/>
</dbReference>
<dbReference type="InterPro" id="IPR027417">
    <property type="entry name" value="P-loop_NTPase"/>
</dbReference>
<accession>A0A7J7N7X0</accession>
<comment type="caution">
    <text evidence="2">The sequence shown here is derived from an EMBL/GenBank/DDBJ whole genome shotgun (WGS) entry which is preliminary data.</text>
</comment>
<dbReference type="AlphaFoldDB" id="A0A7J7N7X0"/>